<dbReference type="RefSeq" id="WP_073883358.1">
    <property type="nucleotide sequence ID" value="NZ_FAUH01000001.1"/>
</dbReference>
<name>A0A0X8XUI9_9CORY</name>
<evidence type="ECO:0000259" key="1">
    <source>
        <dbReference type="Pfam" id="PF01048"/>
    </source>
</evidence>
<dbReference type="EC" id="3.2.2.9" evidence="2"/>
<keyword evidence="3" id="KW-1185">Reference proteome</keyword>
<evidence type="ECO:0000313" key="3">
    <source>
        <dbReference type="Proteomes" id="UP000182498"/>
    </source>
</evidence>
<feature type="domain" description="Nucleoside phosphorylase" evidence="1">
    <location>
        <begin position="68"/>
        <end position="212"/>
    </location>
</feature>
<dbReference type="GO" id="GO:0009116">
    <property type="term" value="P:nucleoside metabolic process"/>
    <property type="evidence" value="ECO:0007669"/>
    <property type="project" value="InterPro"/>
</dbReference>
<gene>
    <name evidence="2" type="ORF">CVAR292_00229</name>
</gene>
<dbReference type="Gene3D" id="3.40.50.1580">
    <property type="entry name" value="Nucleoside phosphorylase domain"/>
    <property type="match status" value="1"/>
</dbReference>
<evidence type="ECO:0000313" key="2">
    <source>
        <dbReference type="EMBL" id="CUU64924.1"/>
    </source>
</evidence>
<dbReference type="GO" id="GO:0019284">
    <property type="term" value="P:L-methionine salvage from S-adenosylmethionine"/>
    <property type="evidence" value="ECO:0007669"/>
    <property type="project" value="TreeGrafter"/>
</dbReference>
<proteinExistence type="predicted"/>
<sequence length="233" mass="24580">MTGKETVLHHGEITPGRPLLVVAMAGEATHLTEGLDDLPVLLTGIGRIHTTLSLTDCLHRYLRAGGLPSGIINIGTAGALRPGLTGVHRVDRVVLHDFSHSSVAAFTGADEYPPLDLAAETAVPGATPDTLDGLERDAASSVTLATGDVFVESDATRDRLAEDADIVDMEGYAVASVARWFGVPVQLIKVISDDAGDSAGTSWREELPRMAREIAAHTRGQLTTPHRPELAAE</sequence>
<dbReference type="Proteomes" id="UP000182498">
    <property type="component" value="Unassembled WGS sequence"/>
</dbReference>
<reference evidence="3" key="1">
    <citation type="submission" date="2015-11" db="EMBL/GenBank/DDBJ databases">
        <authorList>
            <person name="Dugat-Bony E."/>
        </authorList>
    </citation>
    <scope>NUCLEOTIDE SEQUENCE [LARGE SCALE GENOMIC DNA]</scope>
    <source>
        <strain evidence="3">Mu292</strain>
    </source>
</reference>
<dbReference type="GO" id="GO:0008782">
    <property type="term" value="F:adenosylhomocysteine nucleosidase activity"/>
    <property type="evidence" value="ECO:0007669"/>
    <property type="project" value="UniProtKB-EC"/>
</dbReference>
<dbReference type="PANTHER" id="PTHR46832">
    <property type="entry name" value="5'-METHYLTHIOADENOSINE/S-ADENOSYLHOMOCYSTEINE NUCLEOSIDASE"/>
    <property type="match status" value="1"/>
</dbReference>
<dbReference type="Pfam" id="PF01048">
    <property type="entry name" value="PNP_UDP_1"/>
    <property type="match status" value="1"/>
</dbReference>
<accession>A0A0X8XUI9</accession>
<dbReference type="InterPro" id="IPR035994">
    <property type="entry name" value="Nucleoside_phosphorylase_sf"/>
</dbReference>
<dbReference type="PANTHER" id="PTHR46832:SF1">
    <property type="entry name" value="5'-METHYLTHIOADENOSINE_S-ADENOSYLHOMOCYSTEINE NUCLEOSIDASE"/>
    <property type="match status" value="1"/>
</dbReference>
<dbReference type="GO" id="GO:0005829">
    <property type="term" value="C:cytosol"/>
    <property type="evidence" value="ECO:0007669"/>
    <property type="project" value="TreeGrafter"/>
</dbReference>
<keyword evidence="2" id="KW-0378">Hydrolase</keyword>
<dbReference type="AlphaFoldDB" id="A0A0X8XUI9"/>
<dbReference type="GO" id="GO:0008930">
    <property type="term" value="F:methylthioadenosine nucleosidase activity"/>
    <property type="evidence" value="ECO:0007669"/>
    <property type="project" value="TreeGrafter"/>
</dbReference>
<dbReference type="SUPFAM" id="SSF53167">
    <property type="entry name" value="Purine and uridine phosphorylases"/>
    <property type="match status" value="1"/>
</dbReference>
<dbReference type="NCBIfam" id="NF004168">
    <property type="entry name" value="PRK05634.1"/>
    <property type="match status" value="1"/>
</dbReference>
<dbReference type="InterPro" id="IPR000845">
    <property type="entry name" value="Nucleoside_phosphorylase_d"/>
</dbReference>
<dbReference type="OrthoDB" id="3852236at2"/>
<dbReference type="EMBL" id="FAUH01000001">
    <property type="protein sequence ID" value="CUU64924.1"/>
    <property type="molecule type" value="Genomic_DNA"/>
</dbReference>
<keyword evidence="2" id="KW-0326">Glycosidase</keyword>
<organism evidence="2 3">
    <name type="scientific">Corynebacterium variabile</name>
    <dbReference type="NCBI Taxonomy" id="1727"/>
    <lineage>
        <taxon>Bacteria</taxon>
        <taxon>Bacillati</taxon>
        <taxon>Actinomycetota</taxon>
        <taxon>Actinomycetes</taxon>
        <taxon>Mycobacteriales</taxon>
        <taxon>Corynebacteriaceae</taxon>
        <taxon>Corynebacterium</taxon>
    </lineage>
</organism>
<protein>
    <submittedName>
        <fullName evidence="2">Nucleoside phosphorylase</fullName>
        <ecNumber evidence="2">3.2.2.9</ecNumber>
    </submittedName>
</protein>